<proteinExistence type="predicted"/>
<protein>
    <submittedName>
        <fullName evidence="1">Uncharacterized protein</fullName>
    </submittedName>
</protein>
<dbReference type="OrthoDB" id="4688861at2759"/>
<dbReference type="STRING" id="1399860.A0A2C5Y7R0"/>
<dbReference type="EMBL" id="NJET01000059">
    <property type="protein sequence ID" value="PHH62994.1"/>
    <property type="molecule type" value="Genomic_DNA"/>
</dbReference>
<comment type="caution">
    <text evidence="1">The sequence shown here is derived from an EMBL/GenBank/DDBJ whole genome shotgun (WGS) entry which is preliminary data.</text>
</comment>
<evidence type="ECO:0000313" key="1">
    <source>
        <dbReference type="EMBL" id="PHH62994.1"/>
    </source>
</evidence>
<reference evidence="1 2" key="1">
    <citation type="submission" date="2017-06" db="EMBL/GenBank/DDBJ databases">
        <title>Ant-infecting Ophiocordyceps genomes reveal a high diversity of potential behavioral manipulation genes and a possible major role for enterotoxins.</title>
        <authorList>
            <person name="De Bekker C."/>
            <person name="Evans H.C."/>
            <person name="Brachmann A."/>
            <person name="Hughes D.P."/>
        </authorList>
    </citation>
    <scope>NUCLEOTIDE SEQUENCE [LARGE SCALE GENOMIC DNA]</scope>
    <source>
        <strain evidence="1 2">Map64</strain>
    </source>
</reference>
<dbReference type="AlphaFoldDB" id="A0A2C5Y7R0"/>
<sequence>MSWNSLPQELQLIILEFVADRTERDFENQLKFSPFATVCSFWQWFFETKTFWSLSLTQNDLWPFFNLVVGHRRKLVKRIKMKEAEKWPDHVKGIGLELALANKMDTRNPGEGCKKMHVKALKEALNNSPVINFAWEDVDMQPEPMSFLNGDDSSFTDGCLSCWEEYCLRYPWPLYRFPQDVMSRTLFDEKRVTRRLPILRIVDKLVIRFIRRNNVETPVVRWVLASLPRVGRVSRSFGQRTPRAQKNGKLVRWRRGSV</sequence>
<organism evidence="1 2">
    <name type="scientific">Ophiocordyceps australis</name>
    <dbReference type="NCBI Taxonomy" id="1399860"/>
    <lineage>
        <taxon>Eukaryota</taxon>
        <taxon>Fungi</taxon>
        <taxon>Dikarya</taxon>
        <taxon>Ascomycota</taxon>
        <taxon>Pezizomycotina</taxon>
        <taxon>Sordariomycetes</taxon>
        <taxon>Hypocreomycetidae</taxon>
        <taxon>Hypocreales</taxon>
        <taxon>Ophiocordycipitaceae</taxon>
        <taxon>Ophiocordyceps</taxon>
    </lineage>
</organism>
<gene>
    <name evidence="1" type="ORF">CDD81_6419</name>
</gene>
<keyword evidence="2" id="KW-1185">Reference proteome</keyword>
<accession>A0A2C5Y7R0</accession>
<name>A0A2C5Y7R0_9HYPO</name>
<dbReference type="Proteomes" id="UP000226192">
    <property type="component" value="Unassembled WGS sequence"/>
</dbReference>
<evidence type="ECO:0000313" key="2">
    <source>
        <dbReference type="Proteomes" id="UP000226192"/>
    </source>
</evidence>